<dbReference type="EMBL" id="CAJGYO010000014">
    <property type="protein sequence ID" value="CAD6268963.1"/>
    <property type="molecule type" value="Genomic_DNA"/>
</dbReference>
<feature type="compositionally biased region" description="Gly residues" evidence="3">
    <location>
        <begin position="454"/>
        <end position="464"/>
    </location>
</feature>
<keyword evidence="6" id="KW-1185">Reference proteome</keyword>
<feature type="compositionally biased region" description="Acidic residues" evidence="3">
    <location>
        <begin position="26"/>
        <end position="56"/>
    </location>
</feature>
<dbReference type="SMART" id="SM00360">
    <property type="entry name" value="RRM"/>
    <property type="match status" value="3"/>
</dbReference>
<proteinExistence type="predicted"/>
<sequence length="646" mass="70723">MPRWTEKAASTKSAELVEQPDHLEFDDPDEVDEEEEVEYEEVEEEVEYEEPEEYEQTEVARQVDAKHDSKMADADKDEDEKESHAELLALPPHGSEVYVGGITSDVSSDDLKKLCESVGEVVEVRMPGKGGKLYAFVNFRTKELALKAIQKLNNKDLKGKKVRVSSSQAKNRLFIGNIPYKWTEDDFKEAVEEVGPGVLKVNLVKAPRSDTNKGYGFIEYYNQACAEYAKKKMSTPEFKLDKNAPNVSWADTKNGGESSSTAQVKSLYVKNLPKTVTQEQLKKLFEHLGEVTKVVLPAAKAGHEYRYGFVHFKERSMAMKALKDTERYELDGHPLDCSLANPLAEKKDDTTSVPKGGPLLPSYTPLGYGLMGAYNPLGNGLAGAYNPHVNGVAGAYGVLGAQAAQPMLYVPGAPLGSTMIPMVLPDGRLVYIPQPAGQQPVPMTSPPPQKGGRHNGGSGGGGSSSGRRRQRGDESGSSNNSRRAQAAVVRIITVQSGRCSLGCSGNVSVAQTSRIVMMFVSEVYIVSVWPHLVESLFVRDLLNTDSCLAYVNGETKILSLERPLVFAARLAPLAGNAGDICVKYHRHREDSDALALQITDGEDLEHLVLEYDRLHLNARMASSVGSAPARRIHAELVVFLFPSDRP</sequence>
<dbReference type="AlphaFoldDB" id="A0A811RF77"/>
<dbReference type="InterPro" id="IPR035979">
    <property type="entry name" value="RBD_domain_sf"/>
</dbReference>
<evidence type="ECO:0000259" key="4">
    <source>
        <dbReference type="PROSITE" id="PS50102"/>
    </source>
</evidence>
<evidence type="ECO:0000313" key="6">
    <source>
        <dbReference type="Proteomes" id="UP000604825"/>
    </source>
</evidence>
<dbReference type="Proteomes" id="UP000604825">
    <property type="component" value="Unassembled WGS sequence"/>
</dbReference>
<feature type="region of interest" description="Disordered" evidence="3">
    <location>
        <begin position="434"/>
        <end position="482"/>
    </location>
</feature>
<protein>
    <recommendedName>
        <fullName evidence="4">RRM domain-containing protein</fullName>
    </recommendedName>
</protein>
<accession>A0A811RF77</accession>
<reference evidence="5" key="1">
    <citation type="submission" date="2020-10" db="EMBL/GenBank/DDBJ databases">
        <authorList>
            <person name="Han B."/>
            <person name="Lu T."/>
            <person name="Zhao Q."/>
            <person name="Huang X."/>
            <person name="Zhao Y."/>
        </authorList>
    </citation>
    <scope>NUCLEOTIDE SEQUENCE</scope>
</reference>
<dbReference type="PANTHER" id="PTHR21245">
    <property type="entry name" value="HETEROGENEOUS NUCLEAR RIBONUCLEOPROTEIN"/>
    <property type="match status" value="1"/>
</dbReference>
<dbReference type="OrthoDB" id="3800936at2759"/>
<organism evidence="5 6">
    <name type="scientific">Miscanthus lutarioriparius</name>
    <dbReference type="NCBI Taxonomy" id="422564"/>
    <lineage>
        <taxon>Eukaryota</taxon>
        <taxon>Viridiplantae</taxon>
        <taxon>Streptophyta</taxon>
        <taxon>Embryophyta</taxon>
        <taxon>Tracheophyta</taxon>
        <taxon>Spermatophyta</taxon>
        <taxon>Magnoliopsida</taxon>
        <taxon>Liliopsida</taxon>
        <taxon>Poales</taxon>
        <taxon>Poaceae</taxon>
        <taxon>PACMAD clade</taxon>
        <taxon>Panicoideae</taxon>
        <taxon>Andropogonodae</taxon>
        <taxon>Andropogoneae</taxon>
        <taxon>Saccharinae</taxon>
        <taxon>Miscanthus</taxon>
    </lineage>
</organism>
<comment type="caution">
    <text evidence="5">The sequence shown here is derived from an EMBL/GenBank/DDBJ whole genome shotgun (WGS) entry which is preliminary data.</text>
</comment>
<dbReference type="InterPro" id="IPR012677">
    <property type="entry name" value="Nucleotide-bd_a/b_plait_sf"/>
</dbReference>
<dbReference type="GO" id="GO:0003723">
    <property type="term" value="F:RNA binding"/>
    <property type="evidence" value="ECO:0007669"/>
    <property type="project" value="UniProtKB-UniRule"/>
</dbReference>
<evidence type="ECO:0000313" key="5">
    <source>
        <dbReference type="EMBL" id="CAD6268963.1"/>
    </source>
</evidence>
<feature type="compositionally biased region" description="Basic and acidic residues" evidence="3">
    <location>
        <begin position="61"/>
        <end position="74"/>
    </location>
</feature>
<feature type="domain" description="RRM" evidence="4">
    <location>
        <begin position="171"/>
        <end position="252"/>
    </location>
</feature>
<dbReference type="SUPFAM" id="SSF54928">
    <property type="entry name" value="RNA-binding domain, RBD"/>
    <property type="match status" value="3"/>
</dbReference>
<evidence type="ECO:0000256" key="3">
    <source>
        <dbReference type="SAM" id="MobiDB-lite"/>
    </source>
</evidence>
<dbReference type="FunFam" id="3.30.70.330:FF:000518">
    <property type="entry name" value="RNA-binding (RRM/RBD/RNP motifs) family protein"/>
    <property type="match status" value="1"/>
</dbReference>
<dbReference type="Pfam" id="PF00076">
    <property type="entry name" value="RRM_1"/>
    <property type="match status" value="3"/>
</dbReference>
<dbReference type="Gene3D" id="3.30.70.330">
    <property type="match status" value="3"/>
</dbReference>
<keyword evidence="1 2" id="KW-0694">RNA-binding</keyword>
<feature type="domain" description="RRM" evidence="4">
    <location>
        <begin position="265"/>
        <end position="342"/>
    </location>
</feature>
<gene>
    <name evidence="5" type="ORF">NCGR_LOCUS52268</name>
</gene>
<dbReference type="CDD" id="cd00590">
    <property type="entry name" value="RRM_SF"/>
    <property type="match status" value="1"/>
</dbReference>
<dbReference type="InterPro" id="IPR000504">
    <property type="entry name" value="RRM_dom"/>
</dbReference>
<dbReference type="SUPFAM" id="SSF54277">
    <property type="entry name" value="CAD &amp; PB1 domains"/>
    <property type="match status" value="1"/>
</dbReference>
<evidence type="ECO:0000256" key="1">
    <source>
        <dbReference type="ARBA" id="ARBA00022884"/>
    </source>
</evidence>
<dbReference type="PROSITE" id="PS50102">
    <property type="entry name" value="RRM"/>
    <property type="match status" value="3"/>
</dbReference>
<name>A0A811RF77_9POAL</name>
<feature type="domain" description="RRM" evidence="4">
    <location>
        <begin position="95"/>
        <end position="169"/>
    </location>
</feature>
<feature type="region of interest" description="Disordered" evidence="3">
    <location>
        <begin position="1"/>
        <end position="83"/>
    </location>
</feature>
<evidence type="ECO:0000256" key="2">
    <source>
        <dbReference type="PROSITE-ProRule" id="PRU00176"/>
    </source>
</evidence>